<reference evidence="7" key="1">
    <citation type="submission" date="2024-06" db="EMBL/GenBank/DDBJ databases">
        <title>Draft genome sequence of Microbacterium sp. strain A8/3-1, isolated from Oxytropis tragacanthoides Fisch. ex DC. Root nodules in the Altai region of Russia.</title>
        <authorList>
            <person name="Sazanova A."/>
            <person name="Guro P."/>
            <person name="Kuznetsova I."/>
            <person name="Belimov A."/>
            <person name="Safronova V."/>
        </authorList>
    </citation>
    <scope>NUCLEOTIDE SEQUENCE</scope>
    <source>
        <strain evidence="7">A8/3-1</strain>
    </source>
</reference>
<dbReference type="Pfam" id="PF00440">
    <property type="entry name" value="TetR_N"/>
    <property type="match status" value="1"/>
</dbReference>
<evidence type="ECO:0000256" key="2">
    <source>
        <dbReference type="ARBA" id="ARBA00023015"/>
    </source>
</evidence>
<dbReference type="SUPFAM" id="SSF46689">
    <property type="entry name" value="Homeodomain-like"/>
    <property type="match status" value="1"/>
</dbReference>
<name>A0AAU7W2I4_9MICO</name>
<dbReference type="InterPro" id="IPR050109">
    <property type="entry name" value="HTH-type_TetR-like_transc_reg"/>
</dbReference>
<dbReference type="EMBL" id="CP158357">
    <property type="protein sequence ID" value="XBX80551.1"/>
    <property type="molecule type" value="Genomic_DNA"/>
</dbReference>
<dbReference type="InterPro" id="IPR001647">
    <property type="entry name" value="HTH_TetR"/>
</dbReference>
<evidence type="ECO:0000256" key="5">
    <source>
        <dbReference type="PROSITE-ProRule" id="PRU00335"/>
    </source>
</evidence>
<dbReference type="RefSeq" id="WP_350353352.1">
    <property type="nucleotide sequence ID" value="NZ_CP158357.1"/>
</dbReference>
<dbReference type="SUPFAM" id="SSF48498">
    <property type="entry name" value="Tetracyclin repressor-like, C-terminal domain"/>
    <property type="match status" value="1"/>
</dbReference>
<dbReference type="AlphaFoldDB" id="A0AAU7W2I4"/>
<feature type="DNA-binding region" description="H-T-H motif" evidence="5">
    <location>
        <begin position="23"/>
        <end position="42"/>
    </location>
</feature>
<dbReference type="Gene3D" id="1.10.357.10">
    <property type="entry name" value="Tetracycline Repressor, domain 2"/>
    <property type="match status" value="1"/>
</dbReference>
<dbReference type="InterPro" id="IPR039538">
    <property type="entry name" value="BetI_C"/>
</dbReference>
<dbReference type="GO" id="GO:0000976">
    <property type="term" value="F:transcription cis-regulatory region binding"/>
    <property type="evidence" value="ECO:0007669"/>
    <property type="project" value="TreeGrafter"/>
</dbReference>
<evidence type="ECO:0000256" key="3">
    <source>
        <dbReference type="ARBA" id="ARBA00023125"/>
    </source>
</evidence>
<protein>
    <submittedName>
        <fullName evidence="7">TetR/AcrR family transcriptional regulator</fullName>
    </submittedName>
</protein>
<keyword evidence="1" id="KW-0678">Repressor</keyword>
<accession>A0AAU7W2I4</accession>
<keyword evidence="4" id="KW-0804">Transcription</keyword>
<dbReference type="PANTHER" id="PTHR30055:SF234">
    <property type="entry name" value="HTH-TYPE TRANSCRIPTIONAL REGULATOR BETI"/>
    <property type="match status" value="1"/>
</dbReference>
<keyword evidence="2" id="KW-0805">Transcription regulation</keyword>
<dbReference type="PROSITE" id="PS50977">
    <property type="entry name" value="HTH_TETR_2"/>
    <property type="match status" value="1"/>
</dbReference>
<evidence type="ECO:0000259" key="6">
    <source>
        <dbReference type="PROSITE" id="PS50977"/>
    </source>
</evidence>
<evidence type="ECO:0000313" key="7">
    <source>
        <dbReference type="EMBL" id="XBX80551.1"/>
    </source>
</evidence>
<proteinExistence type="predicted"/>
<keyword evidence="3 5" id="KW-0238">DNA-binding</keyword>
<gene>
    <name evidence="7" type="ORF">ABS642_10800</name>
</gene>
<dbReference type="PANTHER" id="PTHR30055">
    <property type="entry name" value="HTH-TYPE TRANSCRIPTIONAL REGULATOR RUTR"/>
    <property type="match status" value="1"/>
</dbReference>
<dbReference type="Pfam" id="PF13977">
    <property type="entry name" value="TetR_C_6"/>
    <property type="match status" value="1"/>
</dbReference>
<evidence type="ECO:0000256" key="1">
    <source>
        <dbReference type="ARBA" id="ARBA00022491"/>
    </source>
</evidence>
<dbReference type="InterPro" id="IPR036271">
    <property type="entry name" value="Tet_transcr_reg_TetR-rel_C_sf"/>
</dbReference>
<feature type="domain" description="HTH tetR-type" evidence="6">
    <location>
        <begin position="1"/>
        <end position="60"/>
    </location>
</feature>
<dbReference type="GO" id="GO:0003700">
    <property type="term" value="F:DNA-binding transcription factor activity"/>
    <property type="evidence" value="ECO:0007669"/>
    <property type="project" value="TreeGrafter"/>
</dbReference>
<evidence type="ECO:0000256" key="4">
    <source>
        <dbReference type="ARBA" id="ARBA00023163"/>
    </source>
</evidence>
<sequence length="188" mass="19710">MSRELILKHLVGVIAAKGTGGLSVRTVATAAGVAIGTVQHHFPTKSAMLLAAMETIRPIAVDAYAEAMTATTADERLRNVVDLLIPSAPSSVVGRVWLAFAAHSITDAEVSAKYQQLWSSTRDGLATLFAAAAPSAATEAIEGAALEMLALLDGLSVTVLTEPGRLSRGQARTIAARHVDSLLRWLNE</sequence>
<dbReference type="InterPro" id="IPR009057">
    <property type="entry name" value="Homeodomain-like_sf"/>
</dbReference>
<organism evidence="7">
    <name type="scientific">Microbacterium sp. A8/3-1</name>
    <dbReference type="NCBI Taxonomy" id="3160749"/>
    <lineage>
        <taxon>Bacteria</taxon>
        <taxon>Bacillati</taxon>
        <taxon>Actinomycetota</taxon>
        <taxon>Actinomycetes</taxon>
        <taxon>Micrococcales</taxon>
        <taxon>Microbacteriaceae</taxon>
        <taxon>Microbacterium</taxon>
    </lineage>
</organism>